<evidence type="ECO:0000313" key="12">
    <source>
        <dbReference type="Proteomes" id="UP000270046"/>
    </source>
</evidence>
<sequence length="1002" mass="113861">MPPIIITFNLINKPGGNQMVKSKKAVVPEIAKKKKPVKAGGKKLKSFPVIAIGGSAGSFSAYEKFFAHMPADSGMAIVIIMHLDPLHKSQLSEVMQRYTAIPIIEATDGMAIRPDHIYIIPPNKDMGIHNGKLLLLTASKPEGVRQPIDYFFQSLANDQWNKSVAVILSGMGADGETGIRMIKENLGMTIAQDPETADYDSMPLAAIGTNLVDYVLSPEEMPLKIIQYLNHPVIAEEVDDSLKMSLKNNNAIHKILMLLRSHTGNDFALYKKSTVTRRIERRIAYYQFTDYAQYADYLKDNPEEIDNLFNELLIGVTKFFRDATAFESLKQLLKQLIGQKNEDQPIRVWIAGCSTGEEAYSVAMLLVECVNMLKRKIIPKIQVYATDLDPAALEHARSGVYHENIIAEVSPERLRQFFTREDDRYRVKKELRDLIVFAQQNLIKDPPFIKLDLLCCRNMLIYFTPELQKKIIPLFHYALNPGGIMFMGPAETIGGFTDLFRSLDPKWKLFERQEGHVALRDMIDFPYQASKQPLHTVKPHEVNTKKQKGSFSDIFNKVLIDKFLPPSVLVNEKGDILYNNGNTGKYLELPRGETVSNNILKLAREELKYALSSSLQQALKSGDTQVREYITLKDGKQSRQVSIQATAVHEPEIPPLVMFVFEDHGLIETNKKSQHPSSSDGDALAEALKKELVYTKQQLTTTVEEMESSMEKLRLSNEELQSTNEELQSTNEESLTTKEEMQSLNEELMTVNSQYQLKAEELTRLNNDMKNLLDATEVCTLFLDNDLNILRYTPQVRHLFNLIASDVGRPISHVVSNFEKPINEDYIREVIDKLTIKVTDLRTRDNEWYRVRIMPYRTLDNYISGAVLTLTQITDFKLMESSLEVLKDYAASILNEIPEATIQMDGDFNITGANTLALKLFKTTYHDVQGKNAAEFLKKQWKTEEPAQLLSHCLNERKEVSAVVTTKTRQPKIYQLNARPFFEQTETTPLIVLRINESENSS</sequence>
<dbReference type="PANTHER" id="PTHR24422">
    <property type="entry name" value="CHEMOTAXIS PROTEIN METHYLTRANSFERASE"/>
    <property type="match status" value="1"/>
</dbReference>
<evidence type="ECO:0000256" key="2">
    <source>
        <dbReference type="ARBA" id="ARBA00012534"/>
    </source>
</evidence>
<dbReference type="GO" id="GO:0006935">
    <property type="term" value="P:chemotaxis"/>
    <property type="evidence" value="ECO:0007669"/>
    <property type="project" value="UniProtKB-UniRule"/>
</dbReference>
<dbReference type="InterPro" id="IPR035909">
    <property type="entry name" value="CheB_C"/>
</dbReference>
<evidence type="ECO:0000256" key="7">
    <source>
        <dbReference type="SAM" id="MobiDB-lite"/>
    </source>
</evidence>
<accession>A0A494VL53</accession>
<proteinExistence type="predicted"/>
<dbReference type="InterPro" id="IPR022642">
    <property type="entry name" value="CheR_C"/>
</dbReference>
<dbReference type="InterPro" id="IPR000673">
    <property type="entry name" value="Sig_transdc_resp-reg_Me-estase"/>
</dbReference>
<protein>
    <recommendedName>
        <fullName evidence="2">protein-glutamate O-methyltransferase</fullName>
        <ecNumber evidence="2">2.1.1.80</ecNumber>
    </recommendedName>
</protein>
<dbReference type="EC" id="2.1.1.80" evidence="2"/>
<feature type="active site" evidence="6">
    <location>
        <position position="55"/>
    </location>
</feature>
<comment type="catalytic activity">
    <reaction evidence="1">
        <text>L-glutamyl-[protein] + S-adenosyl-L-methionine = [protein]-L-glutamate 5-O-methyl ester + S-adenosyl-L-homocysteine</text>
        <dbReference type="Rhea" id="RHEA:24452"/>
        <dbReference type="Rhea" id="RHEA-COMP:10208"/>
        <dbReference type="Rhea" id="RHEA-COMP:10311"/>
        <dbReference type="ChEBI" id="CHEBI:29973"/>
        <dbReference type="ChEBI" id="CHEBI:57856"/>
        <dbReference type="ChEBI" id="CHEBI:59789"/>
        <dbReference type="ChEBI" id="CHEBI:82795"/>
        <dbReference type="EC" id="2.1.1.80"/>
    </reaction>
</comment>
<evidence type="ECO:0000259" key="9">
    <source>
        <dbReference type="PROSITE" id="PS50122"/>
    </source>
</evidence>
<feature type="domain" description="PAS" evidence="8">
    <location>
        <begin position="559"/>
        <end position="622"/>
    </location>
</feature>
<dbReference type="SUPFAM" id="SSF53335">
    <property type="entry name" value="S-adenosyl-L-methionine-dependent methyltransferases"/>
    <property type="match status" value="1"/>
</dbReference>
<reference evidence="11 12" key="1">
    <citation type="submission" date="2018-10" db="EMBL/GenBank/DDBJ databases">
        <title>Genome sequencing of Mucilaginibacter sp. HYN0043.</title>
        <authorList>
            <person name="Kim M."/>
            <person name="Yi H."/>
        </authorList>
    </citation>
    <scope>NUCLEOTIDE SEQUENCE [LARGE SCALE GENOMIC DNA]</scope>
    <source>
        <strain evidence="11 12">HYN0043</strain>
    </source>
</reference>
<dbReference type="InterPro" id="IPR035965">
    <property type="entry name" value="PAS-like_dom_sf"/>
</dbReference>
<dbReference type="PROSITE" id="PS50123">
    <property type="entry name" value="CHER"/>
    <property type="match status" value="1"/>
</dbReference>
<dbReference type="GO" id="GO:0005737">
    <property type="term" value="C:cytoplasm"/>
    <property type="evidence" value="ECO:0007669"/>
    <property type="project" value="InterPro"/>
</dbReference>
<dbReference type="Pfam" id="PF01339">
    <property type="entry name" value="CheB_methylest"/>
    <property type="match status" value="1"/>
</dbReference>
<dbReference type="Gene3D" id="1.10.155.10">
    <property type="entry name" value="Chemotaxis receptor methyltransferase CheR, N-terminal domain"/>
    <property type="match status" value="1"/>
</dbReference>
<keyword evidence="6" id="KW-0378">Hydrolase</keyword>
<evidence type="ECO:0000256" key="4">
    <source>
        <dbReference type="ARBA" id="ARBA00022679"/>
    </source>
</evidence>
<dbReference type="SUPFAM" id="SSF55785">
    <property type="entry name" value="PYP-like sensor domain (PAS domain)"/>
    <property type="match status" value="2"/>
</dbReference>
<evidence type="ECO:0000256" key="5">
    <source>
        <dbReference type="ARBA" id="ARBA00022691"/>
    </source>
</evidence>
<feature type="domain" description="CheR-type methyltransferase" evidence="10">
    <location>
        <begin position="254"/>
        <end position="511"/>
    </location>
</feature>
<dbReference type="InterPro" id="IPR013767">
    <property type="entry name" value="PAS_fold"/>
</dbReference>
<dbReference type="Gene3D" id="3.30.450.20">
    <property type="entry name" value="PAS domain"/>
    <property type="match status" value="2"/>
</dbReference>
<dbReference type="Pfam" id="PF13596">
    <property type="entry name" value="PAS_10"/>
    <property type="match status" value="1"/>
</dbReference>
<evidence type="ECO:0000256" key="6">
    <source>
        <dbReference type="PROSITE-ProRule" id="PRU00050"/>
    </source>
</evidence>
<dbReference type="InterPro" id="IPR022641">
    <property type="entry name" value="CheR_N"/>
</dbReference>
<dbReference type="InterPro" id="IPR013656">
    <property type="entry name" value="PAS_4"/>
</dbReference>
<evidence type="ECO:0000259" key="10">
    <source>
        <dbReference type="PROSITE" id="PS50123"/>
    </source>
</evidence>
<feature type="active site" evidence="6">
    <location>
        <position position="174"/>
    </location>
</feature>
<evidence type="ECO:0000313" key="11">
    <source>
        <dbReference type="EMBL" id="AYL95234.1"/>
    </source>
</evidence>
<dbReference type="Pfam" id="PF01739">
    <property type="entry name" value="CheR"/>
    <property type="match status" value="1"/>
</dbReference>
<dbReference type="KEGG" id="muh:HYN43_007980"/>
<dbReference type="CDD" id="cd02440">
    <property type="entry name" value="AdoMet_MTases"/>
    <property type="match status" value="1"/>
</dbReference>
<dbReference type="EMBL" id="CP032869">
    <property type="protein sequence ID" value="AYL95234.1"/>
    <property type="molecule type" value="Genomic_DNA"/>
</dbReference>
<dbReference type="CDD" id="cd16434">
    <property type="entry name" value="CheB-CheR_fusion"/>
    <property type="match status" value="1"/>
</dbReference>
<dbReference type="Gene3D" id="3.40.50.180">
    <property type="entry name" value="Methylesterase CheB, C-terminal domain"/>
    <property type="match status" value="1"/>
</dbReference>
<dbReference type="OrthoDB" id="9813151at2"/>
<dbReference type="SUPFAM" id="SSF52738">
    <property type="entry name" value="Methylesterase CheB, C-terminal domain"/>
    <property type="match status" value="1"/>
</dbReference>
<dbReference type="Gene3D" id="3.40.50.150">
    <property type="entry name" value="Vaccinia Virus protein VP39"/>
    <property type="match status" value="1"/>
</dbReference>
<feature type="region of interest" description="Disordered" evidence="7">
    <location>
        <begin position="705"/>
        <end position="735"/>
    </location>
</feature>
<feature type="compositionally biased region" description="Polar residues" evidence="7">
    <location>
        <begin position="718"/>
        <end position="734"/>
    </location>
</feature>
<dbReference type="Pfam" id="PF00989">
    <property type="entry name" value="PAS"/>
    <property type="match status" value="1"/>
</dbReference>
<dbReference type="PROSITE" id="PS50122">
    <property type="entry name" value="CHEB"/>
    <property type="match status" value="1"/>
</dbReference>
<dbReference type="GO" id="GO:0008983">
    <property type="term" value="F:protein-glutamate O-methyltransferase activity"/>
    <property type="evidence" value="ECO:0007669"/>
    <property type="project" value="UniProtKB-EC"/>
</dbReference>
<dbReference type="InterPro" id="IPR000014">
    <property type="entry name" value="PAS"/>
</dbReference>
<feature type="domain" description="CheB-type methylesterase" evidence="9">
    <location>
        <begin position="43"/>
        <end position="232"/>
    </location>
</feature>
<dbReference type="Pfam" id="PF03705">
    <property type="entry name" value="CheR_N"/>
    <property type="match status" value="1"/>
</dbReference>
<dbReference type="GO" id="GO:0000156">
    <property type="term" value="F:phosphorelay response regulator activity"/>
    <property type="evidence" value="ECO:0007669"/>
    <property type="project" value="InterPro"/>
</dbReference>
<feature type="active site" evidence="6">
    <location>
        <position position="82"/>
    </location>
</feature>
<keyword evidence="3" id="KW-0489">Methyltransferase</keyword>
<dbReference type="Pfam" id="PF08448">
    <property type="entry name" value="PAS_4"/>
    <property type="match status" value="1"/>
</dbReference>
<dbReference type="SUPFAM" id="SSF47757">
    <property type="entry name" value="Chemotaxis receptor methyltransferase CheR, N-terminal domain"/>
    <property type="match status" value="1"/>
</dbReference>
<keyword evidence="12" id="KW-1185">Reference proteome</keyword>
<dbReference type="GO" id="GO:0006355">
    <property type="term" value="P:regulation of DNA-templated transcription"/>
    <property type="evidence" value="ECO:0007669"/>
    <property type="project" value="InterPro"/>
</dbReference>
<dbReference type="SMART" id="SM00091">
    <property type="entry name" value="PAS"/>
    <property type="match status" value="3"/>
</dbReference>
<keyword evidence="6" id="KW-0145">Chemotaxis</keyword>
<keyword evidence="5" id="KW-0949">S-adenosyl-L-methionine</keyword>
<gene>
    <name evidence="11" type="ORF">HYN43_007980</name>
</gene>
<name>A0A494VL53_9SPHI</name>
<evidence type="ECO:0000256" key="1">
    <source>
        <dbReference type="ARBA" id="ARBA00001541"/>
    </source>
</evidence>
<organism evidence="11 12">
    <name type="scientific">Mucilaginibacter celer</name>
    <dbReference type="NCBI Taxonomy" id="2305508"/>
    <lineage>
        <taxon>Bacteria</taxon>
        <taxon>Pseudomonadati</taxon>
        <taxon>Bacteroidota</taxon>
        <taxon>Sphingobacteriia</taxon>
        <taxon>Sphingobacteriales</taxon>
        <taxon>Sphingobacteriaceae</taxon>
        <taxon>Mucilaginibacter</taxon>
    </lineage>
</organism>
<evidence type="ECO:0000256" key="3">
    <source>
        <dbReference type="ARBA" id="ARBA00022603"/>
    </source>
</evidence>
<dbReference type="GO" id="GO:0032259">
    <property type="term" value="P:methylation"/>
    <property type="evidence" value="ECO:0007669"/>
    <property type="project" value="UniProtKB-KW"/>
</dbReference>
<dbReference type="PROSITE" id="PS50112">
    <property type="entry name" value="PAS"/>
    <property type="match status" value="1"/>
</dbReference>
<evidence type="ECO:0000259" key="8">
    <source>
        <dbReference type="PROSITE" id="PS50112"/>
    </source>
</evidence>
<dbReference type="GO" id="GO:0008984">
    <property type="term" value="F:protein-glutamate methylesterase activity"/>
    <property type="evidence" value="ECO:0007669"/>
    <property type="project" value="InterPro"/>
</dbReference>
<dbReference type="Proteomes" id="UP000270046">
    <property type="component" value="Chromosome"/>
</dbReference>
<dbReference type="AlphaFoldDB" id="A0A494VL53"/>
<dbReference type="SMART" id="SM00138">
    <property type="entry name" value="MeTrc"/>
    <property type="match status" value="1"/>
</dbReference>
<dbReference type="InterPro" id="IPR050903">
    <property type="entry name" value="Bact_Chemotaxis_MeTrfase"/>
</dbReference>
<dbReference type="InterPro" id="IPR000780">
    <property type="entry name" value="CheR_MeTrfase"/>
</dbReference>
<dbReference type="PRINTS" id="PR00996">
    <property type="entry name" value="CHERMTFRASE"/>
</dbReference>
<dbReference type="InterPro" id="IPR029063">
    <property type="entry name" value="SAM-dependent_MTases_sf"/>
</dbReference>
<dbReference type="InterPro" id="IPR036804">
    <property type="entry name" value="CheR_N_sf"/>
</dbReference>
<keyword evidence="4" id="KW-0808">Transferase</keyword>